<dbReference type="GO" id="GO:0008270">
    <property type="term" value="F:zinc ion binding"/>
    <property type="evidence" value="ECO:0007669"/>
    <property type="project" value="InterPro"/>
</dbReference>
<accession>A0A512HTX6</accession>
<dbReference type="SMART" id="SM00631">
    <property type="entry name" value="Zn_pept"/>
    <property type="match status" value="1"/>
</dbReference>
<dbReference type="AlphaFoldDB" id="A0A512HTX6"/>
<proteinExistence type="inferred from homology"/>
<dbReference type="GO" id="GO:0006508">
    <property type="term" value="P:proteolysis"/>
    <property type="evidence" value="ECO:0007669"/>
    <property type="project" value="UniProtKB-KW"/>
</dbReference>
<keyword evidence="6" id="KW-0482">Metalloprotease</keyword>
<keyword evidence="5" id="KW-0862">Zinc</keyword>
<evidence type="ECO:0000256" key="2">
    <source>
        <dbReference type="ARBA" id="ARBA00005988"/>
    </source>
</evidence>
<keyword evidence="3" id="KW-0645">Protease</keyword>
<dbReference type="Proteomes" id="UP000321769">
    <property type="component" value="Unassembled WGS sequence"/>
</dbReference>
<dbReference type="RefSeq" id="WP_146826465.1">
    <property type="nucleotide sequence ID" value="NZ_BAAAYQ010000001.1"/>
</dbReference>
<comment type="cofactor">
    <cofactor evidence="1">
        <name>Zn(2+)</name>
        <dbReference type="ChEBI" id="CHEBI:29105"/>
    </cofactor>
</comment>
<dbReference type="Pfam" id="PF00246">
    <property type="entry name" value="Peptidase_M14"/>
    <property type="match status" value="1"/>
</dbReference>
<organism evidence="11 12">
    <name type="scientific">Aeromicrobium flavum</name>
    <dbReference type="NCBI Taxonomy" id="416568"/>
    <lineage>
        <taxon>Bacteria</taxon>
        <taxon>Bacillati</taxon>
        <taxon>Actinomycetota</taxon>
        <taxon>Actinomycetes</taxon>
        <taxon>Propionibacteriales</taxon>
        <taxon>Nocardioidaceae</taxon>
        <taxon>Aeromicrobium</taxon>
    </lineage>
</organism>
<dbReference type="CDD" id="cd00596">
    <property type="entry name" value="Peptidase_M14_like"/>
    <property type="match status" value="1"/>
</dbReference>
<keyword evidence="12" id="KW-1185">Reference proteome</keyword>
<evidence type="ECO:0000256" key="9">
    <source>
        <dbReference type="SAM" id="SignalP"/>
    </source>
</evidence>
<evidence type="ECO:0000256" key="1">
    <source>
        <dbReference type="ARBA" id="ARBA00001947"/>
    </source>
</evidence>
<reference evidence="11 12" key="1">
    <citation type="submission" date="2019-07" db="EMBL/GenBank/DDBJ databases">
        <title>Whole genome shotgun sequence of Aeromicrobium flavum NBRC 107625.</title>
        <authorList>
            <person name="Hosoyama A."/>
            <person name="Uohara A."/>
            <person name="Ohji S."/>
            <person name="Ichikawa N."/>
        </authorList>
    </citation>
    <scope>NUCLEOTIDE SEQUENCE [LARGE SCALE GENOMIC DNA]</scope>
    <source>
        <strain evidence="11 12">NBRC 107625</strain>
    </source>
</reference>
<evidence type="ECO:0000256" key="6">
    <source>
        <dbReference type="ARBA" id="ARBA00023049"/>
    </source>
</evidence>
<evidence type="ECO:0000313" key="12">
    <source>
        <dbReference type="Proteomes" id="UP000321769"/>
    </source>
</evidence>
<comment type="similarity">
    <text evidence="2 7">Belongs to the peptidase M14 family.</text>
</comment>
<evidence type="ECO:0000256" key="4">
    <source>
        <dbReference type="ARBA" id="ARBA00022801"/>
    </source>
</evidence>
<dbReference type="PANTHER" id="PTHR11705">
    <property type="entry name" value="PROTEASE FAMILY M14 CARBOXYPEPTIDASE A,B"/>
    <property type="match status" value="1"/>
</dbReference>
<dbReference type="InterPro" id="IPR000834">
    <property type="entry name" value="Peptidase_M14"/>
</dbReference>
<dbReference type="GO" id="GO:0005615">
    <property type="term" value="C:extracellular space"/>
    <property type="evidence" value="ECO:0007669"/>
    <property type="project" value="TreeGrafter"/>
</dbReference>
<feature type="domain" description="Peptidase M14" evidence="10">
    <location>
        <begin position="10"/>
        <end position="255"/>
    </location>
</feature>
<feature type="region of interest" description="Disordered" evidence="8">
    <location>
        <begin position="127"/>
        <end position="148"/>
    </location>
</feature>
<dbReference type="PROSITE" id="PS52035">
    <property type="entry name" value="PEPTIDASE_M14"/>
    <property type="match status" value="1"/>
</dbReference>
<keyword evidence="9" id="KW-0732">Signal</keyword>
<gene>
    <name evidence="11" type="ORF">AFL01nite_12110</name>
</gene>
<dbReference type="SUPFAM" id="SSF53187">
    <property type="entry name" value="Zn-dependent exopeptidases"/>
    <property type="match status" value="1"/>
</dbReference>
<keyword evidence="4" id="KW-0378">Hydrolase</keyword>
<sequence>MHARVLRTGTALVLSAGLVAPTLAGVPAQAAETTYVKKKVVIGTSHEGRKIVAWFRGDPNAKRTLLIVGQMHGDEPAGRKTAQHAVKRVKPKRGTGLWIIPTMNPDGAAKGRRTNARGVDLNRNWPTSGWIKGTKGSRTYGGSKKASERETRVMMKFLKKHQPRYITSLHQPLKGIGKSGKDVAFEKRLAKELKLKRKYFGVAQGKGTSPTMTGWYNRYHGKRGTAITVEFGKKPSSASVKGASRGLMRAARVHP</sequence>
<evidence type="ECO:0000256" key="8">
    <source>
        <dbReference type="SAM" id="MobiDB-lite"/>
    </source>
</evidence>
<evidence type="ECO:0000313" key="11">
    <source>
        <dbReference type="EMBL" id="GEO88884.1"/>
    </source>
</evidence>
<protein>
    <recommendedName>
        <fullName evidence="10">Peptidase M14 domain-containing protein</fullName>
    </recommendedName>
</protein>
<dbReference type="PRINTS" id="PR00765">
    <property type="entry name" value="CRBOXYPTASEA"/>
</dbReference>
<dbReference type="Gene3D" id="3.40.630.10">
    <property type="entry name" value="Zn peptidases"/>
    <property type="match status" value="1"/>
</dbReference>
<dbReference type="OrthoDB" id="5240362at2"/>
<feature type="chain" id="PRO_5022021796" description="Peptidase M14 domain-containing protein" evidence="9">
    <location>
        <begin position="31"/>
        <end position="255"/>
    </location>
</feature>
<evidence type="ECO:0000256" key="7">
    <source>
        <dbReference type="PROSITE-ProRule" id="PRU01379"/>
    </source>
</evidence>
<dbReference type="EMBL" id="BJZQ01000004">
    <property type="protein sequence ID" value="GEO88884.1"/>
    <property type="molecule type" value="Genomic_DNA"/>
</dbReference>
<name>A0A512HTX6_9ACTN</name>
<comment type="caution">
    <text evidence="7">Lacks conserved residue(s) required for the propagation of feature annotation.</text>
</comment>
<comment type="caution">
    <text evidence="11">The sequence shown here is derived from an EMBL/GenBank/DDBJ whole genome shotgun (WGS) entry which is preliminary data.</text>
</comment>
<evidence type="ECO:0000259" key="10">
    <source>
        <dbReference type="PROSITE" id="PS52035"/>
    </source>
</evidence>
<evidence type="ECO:0000256" key="3">
    <source>
        <dbReference type="ARBA" id="ARBA00022670"/>
    </source>
</evidence>
<feature type="signal peptide" evidence="9">
    <location>
        <begin position="1"/>
        <end position="30"/>
    </location>
</feature>
<evidence type="ECO:0000256" key="5">
    <source>
        <dbReference type="ARBA" id="ARBA00022833"/>
    </source>
</evidence>
<dbReference type="PANTHER" id="PTHR11705:SF143">
    <property type="entry name" value="SLL0236 PROTEIN"/>
    <property type="match status" value="1"/>
</dbReference>
<dbReference type="GO" id="GO:0004181">
    <property type="term" value="F:metallocarboxypeptidase activity"/>
    <property type="evidence" value="ECO:0007669"/>
    <property type="project" value="InterPro"/>
</dbReference>